<evidence type="ECO:0000313" key="1">
    <source>
        <dbReference type="EMBL" id="KAK7032522.1"/>
    </source>
</evidence>
<gene>
    <name evidence="1" type="ORF">VNI00_012919</name>
</gene>
<protein>
    <submittedName>
        <fullName evidence="1">Uncharacterized protein</fullName>
    </submittedName>
</protein>
<dbReference type="AlphaFoldDB" id="A0AAW0C1H2"/>
<dbReference type="EMBL" id="JAYKXP010000063">
    <property type="protein sequence ID" value="KAK7032522.1"/>
    <property type="molecule type" value="Genomic_DNA"/>
</dbReference>
<name>A0AAW0C1H2_9AGAR</name>
<evidence type="ECO:0000313" key="2">
    <source>
        <dbReference type="Proteomes" id="UP001383192"/>
    </source>
</evidence>
<reference evidence="1 2" key="1">
    <citation type="submission" date="2024-01" db="EMBL/GenBank/DDBJ databases">
        <title>A draft genome for a cacao thread blight-causing isolate of Paramarasmius palmivorus.</title>
        <authorList>
            <person name="Baruah I.K."/>
            <person name="Bukari Y."/>
            <person name="Amoako-Attah I."/>
            <person name="Meinhardt L.W."/>
            <person name="Bailey B.A."/>
            <person name="Cohen S.P."/>
        </authorList>
    </citation>
    <scope>NUCLEOTIDE SEQUENCE [LARGE SCALE GENOMIC DNA]</scope>
    <source>
        <strain evidence="1 2">GH-12</strain>
    </source>
</reference>
<organism evidence="1 2">
    <name type="scientific">Paramarasmius palmivorus</name>
    <dbReference type="NCBI Taxonomy" id="297713"/>
    <lineage>
        <taxon>Eukaryota</taxon>
        <taxon>Fungi</taxon>
        <taxon>Dikarya</taxon>
        <taxon>Basidiomycota</taxon>
        <taxon>Agaricomycotina</taxon>
        <taxon>Agaricomycetes</taxon>
        <taxon>Agaricomycetidae</taxon>
        <taxon>Agaricales</taxon>
        <taxon>Marasmiineae</taxon>
        <taxon>Marasmiaceae</taxon>
        <taxon>Paramarasmius</taxon>
    </lineage>
</organism>
<dbReference type="Proteomes" id="UP001383192">
    <property type="component" value="Unassembled WGS sequence"/>
</dbReference>
<comment type="caution">
    <text evidence="1">The sequence shown here is derived from an EMBL/GenBank/DDBJ whole genome shotgun (WGS) entry which is preliminary data.</text>
</comment>
<keyword evidence="2" id="KW-1185">Reference proteome</keyword>
<proteinExistence type="predicted"/>
<accession>A0AAW0C1H2</accession>
<sequence length="79" mass="8628">MPYVGPHLRLEEEAGIIVADDAKDHIYFIGKVIGQRSSKNDPRRRTRFVPGSGSDITVKSAPVILPSSSSSLPTMHALR</sequence>